<feature type="region of interest" description="Disordered" evidence="1">
    <location>
        <begin position="1"/>
        <end position="29"/>
    </location>
</feature>
<evidence type="ECO:0000313" key="3">
    <source>
        <dbReference type="Proteomes" id="UP001321543"/>
    </source>
</evidence>
<gene>
    <name evidence="2" type="ORF">GCM10025863_11100</name>
</gene>
<keyword evidence="3" id="KW-1185">Reference proteome</keyword>
<organism evidence="2 3">
    <name type="scientific">Microbacterium suwonense</name>
    <dbReference type="NCBI Taxonomy" id="683047"/>
    <lineage>
        <taxon>Bacteria</taxon>
        <taxon>Bacillati</taxon>
        <taxon>Actinomycetota</taxon>
        <taxon>Actinomycetes</taxon>
        <taxon>Micrococcales</taxon>
        <taxon>Microbacteriaceae</taxon>
        <taxon>Microbacterium</taxon>
    </lineage>
</organism>
<proteinExistence type="predicted"/>
<evidence type="ECO:0000256" key="1">
    <source>
        <dbReference type="SAM" id="MobiDB-lite"/>
    </source>
</evidence>
<protein>
    <submittedName>
        <fullName evidence="2">Uncharacterized protein</fullName>
    </submittedName>
</protein>
<reference evidence="3" key="1">
    <citation type="journal article" date="2019" name="Int. J. Syst. Evol. Microbiol.">
        <title>The Global Catalogue of Microorganisms (GCM) 10K type strain sequencing project: providing services to taxonomists for standard genome sequencing and annotation.</title>
        <authorList>
            <consortium name="The Broad Institute Genomics Platform"/>
            <consortium name="The Broad Institute Genome Sequencing Center for Infectious Disease"/>
            <person name="Wu L."/>
            <person name="Ma J."/>
        </authorList>
    </citation>
    <scope>NUCLEOTIDE SEQUENCE [LARGE SCALE GENOMIC DNA]</scope>
    <source>
        <strain evidence="3">NBRC 106310</strain>
    </source>
</reference>
<dbReference type="Proteomes" id="UP001321543">
    <property type="component" value="Chromosome"/>
</dbReference>
<evidence type="ECO:0000313" key="2">
    <source>
        <dbReference type="EMBL" id="BDZ38496.1"/>
    </source>
</evidence>
<name>A0ABN6X1C1_9MICO</name>
<accession>A0ABN6X1C1</accession>
<sequence>MQLRAEGATESDAREELMSRAKTQIAVPKRSHTPVITYPPVMVFRFDEVSFDSG</sequence>
<dbReference type="EMBL" id="AP027728">
    <property type="protein sequence ID" value="BDZ38496.1"/>
    <property type="molecule type" value="Genomic_DNA"/>
</dbReference>